<evidence type="ECO:0000313" key="4">
    <source>
        <dbReference type="Proteomes" id="UP000252355"/>
    </source>
</evidence>
<evidence type="ECO:0000256" key="1">
    <source>
        <dbReference type="SAM" id="MobiDB-lite"/>
    </source>
</evidence>
<reference evidence="3 4" key="1">
    <citation type="submission" date="2018-05" db="EMBL/GenBank/DDBJ databases">
        <title>A metagenomic window into the 2 km-deep terrestrial subsurface aquifer revealed taxonomically and functionally diverse microbial community comprising novel uncultured bacterial lineages.</title>
        <authorList>
            <person name="Kadnikov V.V."/>
            <person name="Mardanov A.V."/>
            <person name="Beletsky A.V."/>
            <person name="Banks D."/>
            <person name="Pimenov N.V."/>
            <person name="Frank Y.A."/>
            <person name="Karnachuk O.V."/>
            <person name="Ravin N.V."/>
        </authorList>
    </citation>
    <scope>NUCLEOTIDE SEQUENCE [LARGE SCALE GENOMIC DNA]</scope>
    <source>
        <strain evidence="3">BY5</strain>
    </source>
</reference>
<name>A0A367ZL28_9BACT</name>
<proteinExistence type="predicted"/>
<feature type="compositionally biased region" description="Low complexity" evidence="1">
    <location>
        <begin position="77"/>
        <end position="91"/>
    </location>
</feature>
<organism evidence="3 4">
    <name type="scientific">Candidatus Ozemobacter sibiricus</name>
    <dbReference type="NCBI Taxonomy" id="2268124"/>
    <lineage>
        <taxon>Bacteria</taxon>
        <taxon>Candidatus Ozemobacteria</taxon>
        <taxon>Candidatus Ozemobacterales</taxon>
        <taxon>Candidatus Ozemobacteraceae</taxon>
        <taxon>Candidatus Ozemobacter</taxon>
    </lineage>
</organism>
<comment type="caution">
    <text evidence="3">The sequence shown here is derived from an EMBL/GenBank/DDBJ whole genome shotgun (WGS) entry which is preliminary data.</text>
</comment>
<dbReference type="InterPro" id="IPR013783">
    <property type="entry name" value="Ig-like_fold"/>
</dbReference>
<dbReference type="EMBL" id="QOQW01000019">
    <property type="protein sequence ID" value="RCK78798.1"/>
    <property type="molecule type" value="Genomic_DNA"/>
</dbReference>
<sequence>MATVGKGKDLRKLTKSELTELAKSLHIKVRSKATKDELIAQIESAQRDGPSLAAVAPTSTLAPLARGKPPKKSAKDTSPAAPVAPPSTASSGEMLEAAGRPFQPIKAPEHRSGEVDRLTGELPLGYGDTRIVLQVRDPHWAHAYWEINDQTKAELRHTLGDEGYARSAFILRVYDVTDIQFTGDNAHSFFDIHIFEGANNWYIHLGRPDRAFLIDLGLISPHGQFVLIARSNTIRTPRDTYSDVVDEQWMVVDEAFREIYRASGGFQVGASSGEIRQAMSQRLLQELSSGAVSSLSSPVRPAVPAAGKDFWLVVNTELIVYGATEPDARLTVQGKPVKLRPDGTFSLRFALPDGDQHIPVHAVNRDGDMERTITPIVHKTTR</sequence>
<evidence type="ECO:0000313" key="3">
    <source>
        <dbReference type="EMBL" id="RCK78798.1"/>
    </source>
</evidence>
<evidence type="ECO:0000259" key="2">
    <source>
        <dbReference type="SMART" id="SM00959"/>
    </source>
</evidence>
<dbReference type="GO" id="GO:0006353">
    <property type="term" value="P:DNA-templated transcription termination"/>
    <property type="evidence" value="ECO:0007669"/>
    <property type="project" value="InterPro"/>
</dbReference>
<feature type="region of interest" description="Disordered" evidence="1">
    <location>
        <begin position="45"/>
        <end position="92"/>
    </location>
</feature>
<dbReference type="Gene3D" id="2.60.40.10">
    <property type="entry name" value="Immunoglobulins"/>
    <property type="match status" value="1"/>
</dbReference>
<protein>
    <recommendedName>
        <fullName evidence="2">Rho termination factor-like N-terminal domain-containing protein</fullName>
    </recommendedName>
</protein>
<dbReference type="Pfam" id="PF07498">
    <property type="entry name" value="Rho_N"/>
    <property type="match status" value="1"/>
</dbReference>
<dbReference type="InterPro" id="IPR011112">
    <property type="entry name" value="Rho-like_N"/>
</dbReference>
<dbReference type="SMART" id="SM00959">
    <property type="entry name" value="Rho_N"/>
    <property type="match status" value="1"/>
</dbReference>
<accession>A0A367ZL28</accession>
<feature type="domain" description="Rho termination factor-like N-terminal" evidence="2">
    <location>
        <begin position="9"/>
        <end position="49"/>
    </location>
</feature>
<dbReference type="Proteomes" id="UP000252355">
    <property type="component" value="Unassembled WGS sequence"/>
</dbReference>
<gene>
    <name evidence="3" type="ORF">OZSIB_1151</name>
</gene>
<dbReference type="AlphaFoldDB" id="A0A367ZL28"/>
<dbReference type="Pfam" id="PF16258">
    <property type="entry name" value="DUF4912"/>
    <property type="match status" value="1"/>
</dbReference>
<dbReference type="InterPro" id="IPR032585">
    <property type="entry name" value="DUF4912"/>
</dbReference>